<protein>
    <recommendedName>
        <fullName evidence="5">Signal peptidase</fullName>
    </recommendedName>
</protein>
<evidence type="ECO:0000256" key="2">
    <source>
        <dbReference type="SAM" id="SignalP"/>
    </source>
</evidence>
<evidence type="ECO:0000256" key="1">
    <source>
        <dbReference type="SAM" id="MobiDB-lite"/>
    </source>
</evidence>
<proteinExistence type="predicted"/>
<accession>A0ABQ2NMZ1</accession>
<sequence>MRNIFLALFLLSSYFLNAQQEDVNTFQQSENQATGTSSSALSRQGIENQTEDESGPGNPPGDDEIPIDDYLPILAIVGTALVIYQFKSKKSSTL</sequence>
<feature type="signal peptide" evidence="2">
    <location>
        <begin position="1"/>
        <end position="18"/>
    </location>
</feature>
<gene>
    <name evidence="3" type="ORF">GCM10010992_27070</name>
</gene>
<reference evidence="4" key="1">
    <citation type="journal article" date="2019" name="Int. J. Syst. Evol. Microbiol.">
        <title>The Global Catalogue of Microorganisms (GCM) 10K type strain sequencing project: providing services to taxonomists for standard genome sequencing and annotation.</title>
        <authorList>
            <consortium name="The Broad Institute Genomics Platform"/>
            <consortium name="The Broad Institute Genome Sequencing Center for Infectious Disease"/>
            <person name="Wu L."/>
            <person name="Ma J."/>
        </authorList>
    </citation>
    <scope>NUCLEOTIDE SEQUENCE [LARGE SCALE GENOMIC DNA]</scope>
    <source>
        <strain evidence="4">CGMCC 1.7656</strain>
    </source>
</reference>
<feature type="compositionally biased region" description="Polar residues" evidence="1">
    <location>
        <begin position="27"/>
        <end position="48"/>
    </location>
</feature>
<comment type="caution">
    <text evidence="3">The sequence shown here is derived from an EMBL/GenBank/DDBJ whole genome shotgun (WGS) entry which is preliminary data.</text>
</comment>
<feature type="chain" id="PRO_5046770124" description="Signal peptidase" evidence="2">
    <location>
        <begin position="19"/>
        <end position="94"/>
    </location>
</feature>
<name>A0ABQ2NMZ1_9FLAO</name>
<evidence type="ECO:0000313" key="4">
    <source>
        <dbReference type="Proteomes" id="UP000620064"/>
    </source>
</evidence>
<dbReference type="RefSeq" id="WP_188618674.1">
    <property type="nucleotide sequence ID" value="NZ_BMLV01000007.1"/>
</dbReference>
<organism evidence="3 4">
    <name type="scientific">Cloacibacterium rupense</name>
    <dbReference type="NCBI Taxonomy" id="517423"/>
    <lineage>
        <taxon>Bacteria</taxon>
        <taxon>Pseudomonadati</taxon>
        <taxon>Bacteroidota</taxon>
        <taxon>Flavobacteriia</taxon>
        <taxon>Flavobacteriales</taxon>
        <taxon>Weeksellaceae</taxon>
    </lineage>
</organism>
<dbReference type="Proteomes" id="UP000620064">
    <property type="component" value="Unassembled WGS sequence"/>
</dbReference>
<keyword evidence="2" id="KW-0732">Signal</keyword>
<dbReference type="EMBL" id="BMLV01000007">
    <property type="protein sequence ID" value="GGP06564.1"/>
    <property type="molecule type" value="Genomic_DNA"/>
</dbReference>
<evidence type="ECO:0008006" key="5">
    <source>
        <dbReference type="Google" id="ProtNLM"/>
    </source>
</evidence>
<feature type="region of interest" description="Disordered" evidence="1">
    <location>
        <begin position="27"/>
        <end position="66"/>
    </location>
</feature>
<keyword evidence="4" id="KW-1185">Reference proteome</keyword>
<evidence type="ECO:0000313" key="3">
    <source>
        <dbReference type="EMBL" id="GGP06564.1"/>
    </source>
</evidence>